<protein>
    <submittedName>
        <fullName evidence="4">Succinate-semialdehyde dehydrogenase (Acetylating)</fullName>
        <ecNumber evidence="4">1.2.1.76</ecNumber>
    </submittedName>
</protein>
<dbReference type="AlphaFoldDB" id="A0A518CI21"/>
<dbReference type="EC" id="1.2.1.76" evidence="4"/>
<dbReference type="RefSeq" id="WP_144992950.1">
    <property type="nucleotide sequence ID" value="NZ_CP036281.1"/>
</dbReference>
<keyword evidence="5" id="KW-1185">Reference proteome</keyword>
<organism evidence="4 5">
    <name type="scientific">Polystyrenella longa</name>
    <dbReference type="NCBI Taxonomy" id="2528007"/>
    <lineage>
        <taxon>Bacteria</taxon>
        <taxon>Pseudomonadati</taxon>
        <taxon>Planctomycetota</taxon>
        <taxon>Planctomycetia</taxon>
        <taxon>Planctomycetales</taxon>
        <taxon>Planctomycetaceae</taxon>
        <taxon>Polystyrenella</taxon>
    </lineage>
</organism>
<dbReference type="Pfam" id="PF00171">
    <property type="entry name" value="Aldedh"/>
    <property type="match status" value="1"/>
</dbReference>
<dbReference type="Proteomes" id="UP000317178">
    <property type="component" value="Chromosome"/>
</dbReference>
<dbReference type="EMBL" id="CP036281">
    <property type="protein sequence ID" value="QDU78875.1"/>
    <property type="molecule type" value="Genomic_DNA"/>
</dbReference>
<name>A0A518CI21_9PLAN</name>
<dbReference type="SUPFAM" id="SSF53720">
    <property type="entry name" value="ALDH-like"/>
    <property type="match status" value="1"/>
</dbReference>
<dbReference type="NCBIfam" id="NF011927">
    <property type="entry name" value="PRK15398.1"/>
    <property type="match status" value="1"/>
</dbReference>
<evidence type="ECO:0000259" key="3">
    <source>
        <dbReference type="Pfam" id="PF00171"/>
    </source>
</evidence>
<gene>
    <name evidence="4" type="primary">sucD_1</name>
    <name evidence="4" type="ORF">Pla110_05790</name>
</gene>
<dbReference type="PANTHER" id="PTHR11699">
    <property type="entry name" value="ALDEHYDE DEHYDROGENASE-RELATED"/>
    <property type="match status" value="1"/>
</dbReference>
<feature type="domain" description="Aldehyde dehydrogenase" evidence="3">
    <location>
        <begin position="43"/>
        <end position="297"/>
    </location>
</feature>
<proteinExistence type="predicted"/>
<dbReference type="PIRSF" id="PIRSF036410">
    <property type="entry name" value="EutE_PduP"/>
    <property type="match status" value="1"/>
</dbReference>
<dbReference type="GO" id="GO:0008774">
    <property type="term" value="F:acetaldehyde dehydrogenase (acetylating) activity"/>
    <property type="evidence" value="ECO:0007669"/>
    <property type="project" value="InterPro"/>
</dbReference>
<reference evidence="4 5" key="1">
    <citation type="submission" date="2019-02" db="EMBL/GenBank/DDBJ databases">
        <title>Deep-cultivation of Planctomycetes and their phenomic and genomic characterization uncovers novel biology.</title>
        <authorList>
            <person name="Wiegand S."/>
            <person name="Jogler M."/>
            <person name="Boedeker C."/>
            <person name="Pinto D."/>
            <person name="Vollmers J."/>
            <person name="Rivas-Marin E."/>
            <person name="Kohn T."/>
            <person name="Peeters S.H."/>
            <person name="Heuer A."/>
            <person name="Rast P."/>
            <person name="Oberbeckmann S."/>
            <person name="Bunk B."/>
            <person name="Jeske O."/>
            <person name="Meyerdierks A."/>
            <person name="Storesund J.E."/>
            <person name="Kallscheuer N."/>
            <person name="Luecker S."/>
            <person name="Lage O.M."/>
            <person name="Pohl T."/>
            <person name="Merkel B.J."/>
            <person name="Hornburger P."/>
            <person name="Mueller R.-W."/>
            <person name="Bruemmer F."/>
            <person name="Labrenz M."/>
            <person name="Spormann A.M."/>
            <person name="Op den Camp H."/>
            <person name="Overmann J."/>
            <person name="Amann R."/>
            <person name="Jetten M.S.M."/>
            <person name="Mascher T."/>
            <person name="Medema M.H."/>
            <person name="Devos D.P."/>
            <person name="Kaster A.-K."/>
            <person name="Ovreas L."/>
            <person name="Rohde M."/>
            <person name="Galperin M.Y."/>
            <person name="Jogler C."/>
        </authorList>
    </citation>
    <scope>NUCLEOTIDE SEQUENCE [LARGE SCALE GENOMIC DNA]</scope>
    <source>
        <strain evidence="4 5">Pla110</strain>
    </source>
</reference>
<dbReference type="KEGG" id="plon:Pla110_05790"/>
<dbReference type="InterPro" id="IPR016161">
    <property type="entry name" value="Ald_DH/histidinol_DH"/>
</dbReference>
<evidence type="ECO:0000313" key="5">
    <source>
        <dbReference type="Proteomes" id="UP000317178"/>
    </source>
</evidence>
<evidence type="ECO:0000313" key="4">
    <source>
        <dbReference type="EMBL" id="QDU78875.1"/>
    </source>
</evidence>
<evidence type="ECO:0000256" key="2">
    <source>
        <dbReference type="ARBA" id="ARBA00023027"/>
    </source>
</evidence>
<dbReference type="Gene3D" id="3.40.309.10">
    <property type="entry name" value="Aldehyde Dehydrogenase, Chain A, domain 2"/>
    <property type="match status" value="1"/>
</dbReference>
<dbReference type="InterPro" id="IPR012408">
    <property type="entry name" value="Acetald_propionald_DH-rel"/>
</dbReference>
<dbReference type="InterPro" id="IPR015590">
    <property type="entry name" value="Aldehyde_DH_dom"/>
</dbReference>
<dbReference type="OrthoDB" id="9804734at2"/>
<dbReference type="InterPro" id="IPR016163">
    <property type="entry name" value="Ald_DH_C"/>
</dbReference>
<sequence>MTQATADAIRSVVEEVLAQLGNGPVAAPSAHGAAAGNWGVFRTVDEAVVAATAAFEQLQEATMETRNKAINIVKHICDSQAEELGRLEFEETKIGKLEHKIAKLQIIKDVPGTEFLRTDAVTGDHGLTITEYAGFGVIGAITPVTHSLPTLAGNFVSMVSAGNTIVCNPHPSGAKIACEGVRRFNKAIYEATGLNNLVTIIGEPTLETAEQVFSHRGIKLLCVTGGPGVARAALASKKRAIVAGPGNPPVVVDETADIENAARSIVTGAAFDNNLLCIGEKEVFAVESIFDDLMQAVGRNGGYRLNADQVAQLTKLAFSPPKEAGGHWGLNRDFIGRDASWLAAQIGLNIPADTQIIYGETDTNNPFVPEEQMMPFIPFVRARNADHAIDLAVEFEHGFGHTAIIHSRNVRNMSKMGRRANSTLFVKNGPCSAGLGLGGEGYLSFSIATPTGEGVTNPLTFTRQRRCVMVDDLRII</sequence>
<dbReference type="CDD" id="cd07121">
    <property type="entry name" value="ALDH_EutE"/>
    <property type="match status" value="1"/>
</dbReference>
<accession>A0A518CI21</accession>
<keyword evidence="2" id="KW-0520">NAD</keyword>
<keyword evidence="1 4" id="KW-0560">Oxidoreductase</keyword>
<dbReference type="Gene3D" id="3.40.605.10">
    <property type="entry name" value="Aldehyde Dehydrogenase, Chain A, domain 1"/>
    <property type="match status" value="1"/>
</dbReference>
<dbReference type="InterPro" id="IPR016162">
    <property type="entry name" value="Ald_DH_N"/>
</dbReference>
<evidence type="ECO:0000256" key="1">
    <source>
        <dbReference type="ARBA" id="ARBA00023002"/>
    </source>
</evidence>